<keyword evidence="2" id="KW-1185">Reference proteome</keyword>
<reference evidence="1" key="1">
    <citation type="submission" date="2023-07" db="EMBL/GenBank/DDBJ databases">
        <authorList>
            <consortium name="AG Swart"/>
            <person name="Singh M."/>
            <person name="Singh A."/>
            <person name="Seah K."/>
            <person name="Emmerich C."/>
        </authorList>
    </citation>
    <scope>NUCLEOTIDE SEQUENCE</scope>
    <source>
        <strain evidence="1">DP1</strain>
    </source>
</reference>
<sequence>MRCRQLWGFNNFQARTKKGKRMAELQKNREISCKTPKKRHESTNLLKLLRDEIDQYAAKILSSDSLLKSQKQEIGIFSPIGATEDCIFTQSLQGDKQEIETLNHTSFDLPTTSRFFRVKMCALIEQSLSFRTVFCLIFFNNY</sequence>
<evidence type="ECO:0000313" key="1">
    <source>
        <dbReference type="EMBL" id="CAI2376708.1"/>
    </source>
</evidence>
<proteinExistence type="predicted"/>
<comment type="caution">
    <text evidence="1">The sequence shown here is derived from an EMBL/GenBank/DDBJ whole genome shotgun (WGS) entry which is preliminary data.</text>
</comment>
<dbReference type="AlphaFoldDB" id="A0AAD1XPJ4"/>
<organism evidence="1 2">
    <name type="scientific">Euplotes crassus</name>
    <dbReference type="NCBI Taxonomy" id="5936"/>
    <lineage>
        <taxon>Eukaryota</taxon>
        <taxon>Sar</taxon>
        <taxon>Alveolata</taxon>
        <taxon>Ciliophora</taxon>
        <taxon>Intramacronucleata</taxon>
        <taxon>Spirotrichea</taxon>
        <taxon>Hypotrichia</taxon>
        <taxon>Euplotida</taxon>
        <taxon>Euplotidae</taxon>
        <taxon>Moneuplotes</taxon>
    </lineage>
</organism>
<accession>A0AAD1XPJ4</accession>
<gene>
    <name evidence="1" type="ORF">ECRASSUSDP1_LOCUS18079</name>
</gene>
<dbReference type="EMBL" id="CAMPGE010018273">
    <property type="protein sequence ID" value="CAI2376708.1"/>
    <property type="molecule type" value="Genomic_DNA"/>
</dbReference>
<evidence type="ECO:0000313" key="2">
    <source>
        <dbReference type="Proteomes" id="UP001295684"/>
    </source>
</evidence>
<dbReference type="Proteomes" id="UP001295684">
    <property type="component" value="Unassembled WGS sequence"/>
</dbReference>
<name>A0AAD1XPJ4_EUPCR</name>
<protein>
    <submittedName>
        <fullName evidence="1">Uncharacterized protein</fullName>
    </submittedName>
</protein>